<accession>A0A392T8E5</accession>
<feature type="region of interest" description="Disordered" evidence="1">
    <location>
        <begin position="42"/>
        <end position="71"/>
    </location>
</feature>
<comment type="caution">
    <text evidence="2">The sequence shown here is derived from an EMBL/GenBank/DDBJ whole genome shotgun (WGS) entry which is preliminary data.</text>
</comment>
<proteinExistence type="predicted"/>
<dbReference type="Proteomes" id="UP000265520">
    <property type="component" value="Unassembled WGS sequence"/>
</dbReference>
<evidence type="ECO:0000313" key="2">
    <source>
        <dbReference type="EMBL" id="MCI56356.1"/>
    </source>
</evidence>
<evidence type="ECO:0000313" key="3">
    <source>
        <dbReference type="Proteomes" id="UP000265520"/>
    </source>
</evidence>
<sequence>MFSTMLTLLQQQAARVSYVEQNQQNPPQAMNNHVRNGLHNVLQDEISSQQRQTGQRGPRTEALVNTNGNNA</sequence>
<feature type="non-terminal residue" evidence="2">
    <location>
        <position position="71"/>
    </location>
</feature>
<name>A0A392T8E5_9FABA</name>
<protein>
    <submittedName>
        <fullName evidence="2">Uncharacterized protein</fullName>
    </submittedName>
</protein>
<keyword evidence="3" id="KW-1185">Reference proteome</keyword>
<dbReference type="EMBL" id="LXQA010510994">
    <property type="protein sequence ID" value="MCI56356.1"/>
    <property type="molecule type" value="Genomic_DNA"/>
</dbReference>
<dbReference type="AlphaFoldDB" id="A0A392T8E5"/>
<reference evidence="2 3" key="1">
    <citation type="journal article" date="2018" name="Front. Plant Sci.">
        <title>Red Clover (Trifolium pratense) and Zigzag Clover (T. medium) - A Picture of Genomic Similarities and Differences.</title>
        <authorList>
            <person name="Dluhosova J."/>
            <person name="Istvanek J."/>
            <person name="Nedelnik J."/>
            <person name="Repkova J."/>
        </authorList>
    </citation>
    <scope>NUCLEOTIDE SEQUENCE [LARGE SCALE GENOMIC DNA]</scope>
    <source>
        <strain evidence="3">cv. 10/8</strain>
        <tissue evidence="2">Leaf</tissue>
    </source>
</reference>
<evidence type="ECO:0000256" key="1">
    <source>
        <dbReference type="SAM" id="MobiDB-lite"/>
    </source>
</evidence>
<organism evidence="2 3">
    <name type="scientific">Trifolium medium</name>
    <dbReference type="NCBI Taxonomy" id="97028"/>
    <lineage>
        <taxon>Eukaryota</taxon>
        <taxon>Viridiplantae</taxon>
        <taxon>Streptophyta</taxon>
        <taxon>Embryophyta</taxon>
        <taxon>Tracheophyta</taxon>
        <taxon>Spermatophyta</taxon>
        <taxon>Magnoliopsida</taxon>
        <taxon>eudicotyledons</taxon>
        <taxon>Gunneridae</taxon>
        <taxon>Pentapetalae</taxon>
        <taxon>rosids</taxon>
        <taxon>fabids</taxon>
        <taxon>Fabales</taxon>
        <taxon>Fabaceae</taxon>
        <taxon>Papilionoideae</taxon>
        <taxon>50 kb inversion clade</taxon>
        <taxon>NPAAA clade</taxon>
        <taxon>Hologalegina</taxon>
        <taxon>IRL clade</taxon>
        <taxon>Trifolieae</taxon>
        <taxon>Trifolium</taxon>
    </lineage>
</organism>